<accession>A0A9P7KP47</accession>
<feature type="signal peptide" evidence="1">
    <location>
        <begin position="1"/>
        <end position="20"/>
    </location>
</feature>
<feature type="chain" id="PRO_5040220510" description="Glycoside hydrolase family 43 protein" evidence="1">
    <location>
        <begin position="21"/>
        <end position="900"/>
    </location>
</feature>
<dbReference type="AlphaFoldDB" id="A0A9P7KP47"/>
<sequence>MRLIWGAFTSGLLAGHLVSAQLGLPNGFLSLTTPSFSVELVKDSQTLYSLKPAGSSFDFIPADKMKERQKNRRYHLGDITFRARKVGTSKWGVGDSAMARKPVIPLPVSGTTLAAANLSPSFPATTLLNITRRWVLEGDVLQLLFDVTNSQTAAVEIGALGIPLEFNNIFTDRTAAQTNEGCSLFDPYIGQDAGYVQVTPLLGTLPPLLILPVGKSPLEGWRFLEEPNSAPPWYQSQTFEGLYEWQFHTLAYAEKEWSKVVPWNAPTSATLEPGQTRIYGIQFRLAPSIREIEATVRSANRPVAVGLPGYILPTDQIGKLFLNYSSPVQSIEVNPAGALTWTTNSDASNPGWAGYSITAQGWGRVRLSVTYADGTLQTIHYYITKGATQVVGDLGNFLTTSQWYNSSTDPFGRSPSVISYDREANAPVTDDPRSWIPGLSDEAGAGSWLAALMKQYIQPNAAEVAKLEQFATKTLWGSIQNADGSVKKSVYFYQPDELPSYPYPSSIDWTVWWSWNKADSFATNRAYDYVHVTAGYWALYRVARNYPSLTTARTWQWYINQAVLTVDAMTNGEVWYAEVGLMGETVIRFLLDDLKREGLTANATLVEGRMKARQTIWAGQRYPFGSEMEWDSTGQEGVYAWSKYFGDTTTATNTINSILAFQPLIPHWGYNGNARRYWDNIYGGKLQRIERQIHHYGSGLNALPLISAFESSPADLYLLRLAYGGLSGPLSNIDQDGFGSASFHSFADTLKWDGYSGDYGPSFSGHTMGIGMYLINHPDFGWQAFGGNVVSISPTVQVQVRDSVRRRIYIAPLGTLFSLDAGSFSAVSYDPSTHAVTLTISAVPEGIAGAAAAPHGRLVVQQKAEVAGVTLLKPTVAFEVDAEAFVVPFTSGSGTITLRM</sequence>
<dbReference type="OrthoDB" id="2730619at2759"/>
<dbReference type="Pfam" id="PF18951">
    <property type="entry name" value="DUF5695"/>
    <property type="match status" value="1"/>
</dbReference>
<proteinExistence type="predicted"/>
<evidence type="ECO:0000313" key="2">
    <source>
        <dbReference type="EMBL" id="KAG5654151.1"/>
    </source>
</evidence>
<gene>
    <name evidence="2" type="ORF">H0H81_006862</name>
</gene>
<keyword evidence="3" id="KW-1185">Reference proteome</keyword>
<evidence type="ECO:0000313" key="3">
    <source>
        <dbReference type="Proteomes" id="UP000717328"/>
    </source>
</evidence>
<comment type="caution">
    <text evidence="2">The sequence shown here is derived from an EMBL/GenBank/DDBJ whole genome shotgun (WGS) entry which is preliminary data.</text>
</comment>
<dbReference type="EMBL" id="JABCKI010000018">
    <property type="protein sequence ID" value="KAG5654151.1"/>
    <property type="molecule type" value="Genomic_DNA"/>
</dbReference>
<dbReference type="Proteomes" id="UP000717328">
    <property type="component" value="Unassembled WGS sequence"/>
</dbReference>
<reference evidence="2" key="1">
    <citation type="submission" date="2021-02" db="EMBL/GenBank/DDBJ databases">
        <authorList>
            <person name="Nieuwenhuis M."/>
            <person name="Van De Peppel L.J.J."/>
        </authorList>
    </citation>
    <scope>NUCLEOTIDE SEQUENCE</scope>
    <source>
        <strain evidence="2">D49</strain>
    </source>
</reference>
<evidence type="ECO:0008006" key="4">
    <source>
        <dbReference type="Google" id="ProtNLM"/>
    </source>
</evidence>
<keyword evidence="1" id="KW-0732">Signal</keyword>
<evidence type="ECO:0000256" key="1">
    <source>
        <dbReference type="SAM" id="SignalP"/>
    </source>
</evidence>
<organism evidence="2 3">
    <name type="scientific">Sphagnurus paluster</name>
    <dbReference type="NCBI Taxonomy" id="117069"/>
    <lineage>
        <taxon>Eukaryota</taxon>
        <taxon>Fungi</taxon>
        <taxon>Dikarya</taxon>
        <taxon>Basidiomycota</taxon>
        <taxon>Agaricomycotina</taxon>
        <taxon>Agaricomycetes</taxon>
        <taxon>Agaricomycetidae</taxon>
        <taxon>Agaricales</taxon>
        <taxon>Tricholomatineae</taxon>
        <taxon>Lyophyllaceae</taxon>
        <taxon>Sphagnurus</taxon>
    </lineage>
</organism>
<reference evidence="2" key="2">
    <citation type="submission" date="2021-10" db="EMBL/GenBank/DDBJ databases">
        <title>Phylogenomics reveals ancestral predisposition of the termite-cultivated fungus Termitomyces towards a domesticated lifestyle.</title>
        <authorList>
            <person name="Auxier B."/>
            <person name="Grum-Grzhimaylo A."/>
            <person name="Cardenas M.E."/>
            <person name="Lodge J.D."/>
            <person name="Laessoe T."/>
            <person name="Pedersen O."/>
            <person name="Smith M.E."/>
            <person name="Kuyper T.W."/>
            <person name="Franco-Molano E.A."/>
            <person name="Baroni T.J."/>
            <person name="Aanen D.K."/>
        </authorList>
    </citation>
    <scope>NUCLEOTIDE SEQUENCE</scope>
    <source>
        <strain evidence="2">D49</strain>
    </source>
</reference>
<dbReference type="InterPro" id="IPR043750">
    <property type="entry name" value="DUF5695"/>
</dbReference>
<name>A0A9P7KP47_9AGAR</name>
<protein>
    <recommendedName>
        <fullName evidence="4">Glycoside hydrolase family 43 protein</fullName>
    </recommendedName>
</protein>